<dbReference type="InterPro" id="IPR011547">
    <property type="entry name" value="SLC26A/SulP_dom"/>
</dbReference>
<evidence type="ECO:0000256" key="11">
    <source>
        <dbReference type="SAM" id="Phobius"/>
    </source>
</evidence>
<dbReference type="RefSeq" id="WP_201949311.1">
    <property type="nucleotide sequence ID" value="NZ_JAERRJ010000007.1"/>
</dbReference>
<feature type="domain" description="SLC26A/SulP transporter" evidence="12">
    <location>
        <begin position="20"/>
        <end position="378"/>
    </location>
</feature>
<evidence type="ECO:0000256" key="8">
    <source>
        <dbReference type="ARBA" id="ARBA00023239"/>
    </source>
</evidence>
<dbReference type="Pfam" id="PF00916">
    <property type="entry name" value="Sulfate_transp"/>
    <property type="match status" value="1"/>
</dbReference>
<feature type="transmembrane region" description="Helical" evidence="11">
    <location>
        <begin position="51"/>
        <end position="71"/>
    </location>
</feature>
<feature type="transmembrane region" description="Helical" evidence="11">
    <location>
        <begin position="91"/>
        <end position="112"/>
    </location>
</feature>
<keyword evidence="14" id="KW-1185">Reference proteome</keyword>
<keyword evidence="8" id="KW-0456">Lyase</keyword>
<dbReference type="InterPro" id="IPR001765">
    <property type="entry name" value="Carbonic_anhydrase"/>
</dbReference>
<evidence type="ECO:0000256" key="7">
    <source>
        <dbReference type="ARBA" id="ARBA00023136"/>
    </source>
</evidence>
<evidence type="ECO:0000313" key="14">
    <source>
        <dbReference type="Proteomes" id="UP000602198"/>
    </source>
</evidence>
<evidence type="ECO:0000313" key="13">
    <source>
        <dbReference type="EMBL" id="MBL1076775.1"/>
    </source>
</evidence>
<feature type="transmembrane region" description="Helical" evidence="11">
    <location>
        <begin position="344"/>
        <end position="361"/>
    </location>
</feature>
<evidence type="ECO:0000259" key="12">
    <source>
        <dbReference type="Pfam" id="PF00916"/>
    </source>
</evidence>
<feature type="transmembrane region" description="Helical" evidence="11">
    <location>
        <begin position="174"/>
        <end position="190"/>
    </location>
</feature>
<comment type="subcellular location">
    <subcellularLocation>
        <location evidence="1">Membrane</location>
        <topology evidence="1">Multi-pass membrane protein</topology>
    </subcellularLocation>
</comment>
<keyword evidence="4 11" id="KW-0812">Transmembrane</keyword>
<dbReference type="PANTHER" id="PTHR11814">
    <property type="entry name" value="SULFATE TRANSPORTER"/>
    <property type="match status" value="1"/>
</dbReference>
<organism evidence="13 14">
    <name type="scientific">Nocardia acididurans</name>
    <dbReference type="NCBI Taxonomy" id="2802282"/>
    <lineage>
        <taxon>Bacteria</taxon>
        <taxon>Bacillati</taxon>
        <taxon>Actinomycetota</taxon>
        <taxon>Actinomycetes</taxon>
        <taxon>Mycobacteriales</taxon>
        <taxon>Nocardiaceae</taxon>
        <taxon>Nocardia</taxon>
    </lineage>
</organism>
<gene>
    <name evidence="13" type="ORF">JK358_20470</name>
</gene>
<accession>A0ABS1M809</accession>
<feature type="transmembrane region" description="Helical" evidence="11">
    <location>
        <begin position="119"/>
        <end position="140"/>
    </location>
</feature>
<dbReference type="SUPFAM" id="SSF53056">
    <property type="entry name" value="beta-carbonic anhydrase, cab"/>
    <property type="match status" value="1"/>
</dbReference>
<dbReference type="SMART" id="SM00947">
    <property type="entry name" value="Pro_CA"/>
    <property type="match status" value="1"/>
</dbReference>
<dbReference type="Proteomes" id="UP000602198">
    <property type="component" value="Unassembled WGS sequence"/>
</dbReference>
<feature type="transmembrane region" description="Helical" evidence="11">
    <location>
        <begin position="373"/>
        <end position="404"/>
    </location>
</feature>
<comment type="similarity">
    <text evidence="2">Belongs to the beta-class carbonic anhydrase family.</text>
</comment>
<keyword evidence="5" id="KW-0862">Zinc</keyword>
<dbReference type="EMBL" id="JAERRJ010000007">
    <property type="protein sequence ID" value="MBL1076775.1"/>
    <property type="molecule type" value="Genomic_DNA"/>
</dbReference>
<dbReference type="EC" id="4.2.1.1" evidence="3"/>
<dbReference type="InterPro" id="IPR036874">
    <property type="entry name" value="Carbonic_anhydrase_sf"/>
</dbReference>
<comment type="caution">
    <text evidence="13">The sequence shown here is derived from an EMBL/GenBank/DDBJ whole genome shotgun (WGS) entry which is preliminary data.</text>
</comment>
<comment type="catalytic activity">
    <reaction evidence="10">
        <text>hydrogencarbonate + H(+) = CO2 + H2O</text>
        <dbReference type="Rhea" id="RHEA:10748"/>
        <dbReference type="ChEBI" id="CHEBI:15377"/>
        <dbReference type="ChEBI" id="CHEBI:15378"/>
        <dbReference type="ChEBI" id="CHEBI:16526"/>
        <dbReference type="ChEBI" id="CHEBI:17544"/>
        <dbReference type="EC" id="4.2.1.1"/>
    </reaction>
</comment>
<feature type="transmembrane region" description="Helical" evidence="11">
    <location>
        <begin position="24"/>
        <end position="44"/>
    </location>
</feature>
<dbReference type="Pfam" id="PF00484">
    <property type="entry name" value="Pro_CA"/>
    <property type="match status" value="1"/>
</dbReference>
<dbReference type="Gene3D" id="3.40.1050.10">
    <property type="entry name" value="Carbonic anhydrase"/>
    <property type="match status" value="1"/>
</dbReference>
<dbReference type="InterPro" id="IPR001902">
    <property type="entry name" value="SLC26A/SulP_fam"/>
</dbReference>
<keyword evidence="7 11" id="KW-0472">Membrane</keyword>
<sequence length="741" mass="77104">MSIDTDSPPGRSSDRFNTWLRHDLPASIVVFLVALPLSIGIAVASDAPVAAGLIAAVVGGVVVGLLGGSPLQVSGPAAGLTVVVAETINQFGWKTACFITVAAGGLQIVFGLSRIARAALAIAPVVVHAMLAGIGITIALQQLHVLLGGASHSTALQNLIQLPGELTSLHGDDFFLGAVVIAIMLGWKYVPAKVRVVPGPLVAILVATVLSLILPGNVERIVLSGSLFDAIGLPDVPSGNWGAVALAVLTIALIASVESLLSAVAVDKMHTGPRTNFDKELVAQGAANMTSGLLGGLPVTGVIVRSATNVQAGARTKASAFMHGIWVLVFSVALAGLVQQIPKSALAGLLIVIGIQLVKLAHIKLARRTGDLLVYVVTVLGVVFLNLLEGVLIGLLLAFALLLWRVVRVSITSGPVEGTDRWMVSIDGTCTFLALPKLSAQLSKVPAGSDVLVEMSVDFLDHAAYEAIHDWAGQHESNGGTVEYVELGTARMAAALDGPPVRGRARGLLDDVLRPWRKEDDDNPITAGVAAYHRTHAHVVRPHLDELRNGQNPHSLFLTCADSRIVPNVITNSGPGDLFTVRNVGNLVPAQGRDSSIEAAIVFALDELQVDHVVVCGHSSCGAMKAILAGPPYGPGLGDWLKHARPSVEQFGQGHPVAWAAGEAGFGTVDQLGMVNVAMQLETLRHHPAVRRAVLERGVTVTGLFFDIGSARVLEVGVDGIAEIADVDLSALAEAVGAHSH</sequence>
<feature type="transmembrane region" description="Helical" evidence="11">
    <location>
        <begin position="202"/>
        <end position="223"/>
    </location>
</feature>
<evidence type="ECO:0000256" key="10">
    <source>
        <dbReference type="ARBA" id="ARBA00048348"/>
    </source>
</evidence>
<evidence type="ECO:0000256" key="9">
    <source>
        <dbReference type="ARBA" id="ARBA00024993"/>
    </source>
</evidence>
<reference evidence="13 14" key="1">
    <citation type="submission" date="2021-01" db="EMBL/GenBank/DDBJ databases">
        <title>WGS of actinomycetes isolated from Thailand.</title>
        <authorList>
            <person name="Thawai C."/>
        </authorList>
    </citation>
    <scope>NUCLEOTIDE SEQUENCE [LARGE SCALE GENOMIC DNA]</scope>
    <source>
        <strain evidence="13 14">LPG 2</strain>
    </source>
</reference>
<evidence type="ECO:0000256" key="1">
    <source>
        <dbReference type="ARBA" id="ARBA00004141"/>
    </source>
</evidence>
<comment type="function">
    <text evidence="9">Catalyzes the reversible hydration of carbon dioxide to form bicarbonate.</text>
</comment>
<feature type="transmembrane region" description="Helical" evidence="11">
    <location>
        <begin position="243"/>
        <end position="266"/>
    </location>
</feature>
<evidence type="ECO:0000256" key="2">
    <source>
        <dbReference type="ARBA" id="ARBA00006217"/>
    </source>
</evidence>
<proteinExistence type="inferred from homology"/>
<evidence type="ECO:0000256" key="4">
    <source>
        <dbReference type="ARBA" id="ARBA00022692"/>
    </source>
</evidence>
<dbReference type="PROSITE" id="PS00704">
    <property type="entry name" value="PROK_CO2_ANHYDRASE_1"/>
    <property type="match status" value="1"/>
</dbReference>
<evidence type="ECO:0000256" key="6">
    <source>
        <dbReference type="ARBA" id="ARBA00022989"/>
    </source>
</evidence>
<keyword evidence="6 11" id="KW-1133">Transmembrane helix</keyword>
<feature type="transmembrane region" description="Helical" evidence="11">
    <location>
        <begin position="320"/>
        <end position="338"/>
    </location>
</feature>
<name>A0ABS1M809_9NOCA</name>
<evidence type="ECO:0000256" key="5">
    <source>
        <dbReference type="ARBA" id="ARBA00022833"/>
    </source>
</evidence>
<protein>
    <recommendedName>
        <fullName evidence="3">carbonic anhydrase</fullName>
        <ecNumber evidence="3">4.2.1.1</ecNumber>
    </recommendedName>
</protein>
<evidence type="ECO:0000256" key="3">
    <source>
        <dbReference type="ARBA" id="ARBA00012925"/>
    </source>
</evidence>
<dbReference type="InterPro" id="IPR015892">
    <property type="entry name" value="Carbonic_anhydrase_CS"/>
</dbReference>